<protein>
    <submittedName>
        <fullName evidence="1">Uncharacterized protein</fullName>
    </submittedName>
</protein>
<name>A0A9N8EN02_9STRA</name>
<dbReference type="EMBL" id="CAICTM010001492">
    <property type="protein sequence ID" value="CAB9524102.1"/>
    <property type="molecule type" value="Genomic_DNA"/>
</dbReference>
<organism evidence="1 2">
    <name type="scientific">Seminavis robusta</name>
    <dbReference type="NCBI Taxonomy" id="568900"/>
    <lineage>
        <taxon>Eukaryota</taxon>
        <taxon>Sar</taxon>
        <taxon>Stramenopiles</taxon>
        <taxon>Ochrophyta</taxon>
        <taxon>Bacillariophyta</taxon>
        <taxon>Bacillariophyceae</taxon>
        <taxon>Bacillariophycidae</taxon>
        <taxon>Naviculales</taxon>
        <taxon>Naviculaceae</taxon>
        <taxon>Seminavis</taxon>
    </lineage>
</organism>
<keyword evidence="2" id="KW-1185">Reference proteome</keyword>
<evidence type="ECO:0000313" key="1">
    <source>
        <dbReference type="EMBL" id="CAB9524102.1"/>
    </source>
</evidence>
<gene>
    <name evidence="1" type="ORF">SEMRO_1494_G277360.1</name>
</gene>
<sequence>MDGEETTQHTTCNHHRTVYHQLMIASLSRSTRRNCTAQLQPAVVNIYAPNYYNVPVIRFHILRSQTFQPRLCQDSILERHLPPLAEQNLRYVDKKPTL</sequence>
<comment type="caution">
    <text evidence="1">The sequence shown here is derived from an EMBL/GenBank/DDBJ whole genome shotgun (WGS) entry which is preliminary data.</text>
</comment>
<evidence type="ECO:0000313" key="2">
    <source>
        <dbReference type="Proteomes" id="UP001153069"/>
    </source>
</evidence>
<reference evidence="1" key="1">
    <citation type="submission" date="2020-06" db="EMBL/GenBank/DDBJ databases">
        <authorList>
            <consortium name="Plant Systems Biology data submission"/>
        </authorList>
    </citation>
    <scope>NUCLEOTIDE SEQUENCE</scope>
    <source>
        <strain evidence="1">D6</strain>
    </source>
</reference>
<dbReference type="AlphaFoldDB" id="A0A9N8EN02"/>
<proteinExistence type="predicted"/>
<dbReference type="Proteomes" id="UP001153069">
    <property type="component" value="Unassembled WGS sequence"/>
</dbReference>
<accession>A0A9N8EN02</accession>